<dbReference type="EMBL" id="LC600867">
    <property type="protein sequence ID" value="BCQ06548.1"/>
    <property type="molecule type" value="Genomic_DNA"/>
</dbReference>
<dbReference type="AlphaFoldDB" id="A0A7R7TR16"/>
<protein>
    <submittedName>
        <fullName evidence="1">Uncharacterized protein</fullName>
    </submittedName>
</protein>
<dbReference type="EMBL" id="LC600867">
    <property type="protein sequence ID" value="BCQ06591.1"/>
    <property type="molecule type" value="Genomic_DNA"/>
</dbReference>
<evidence type="ECO:0000313" key="2">
    <source>
        <dbReference type="EMBL" id="BCQ06591.1"/>
    </source>
</evidence>
<keyword evidence="1" id="KW-0934">Plastid</keyword>
<reference evidence="1" key="1">
    <citation type="submission" date="2021-01" db="EMBL/GenBank/DDBJ databases">
        <title>Organellar DNAs of a non-photosynthetic diatom.</title>
        <authorList>
            <person name="Kamikawa R."/>
            <person name="Tanizawa Y."/>
        </authorList>
    </citation>
    <scope>NUCLEOTIDE SEQUENCE</scope>
    <source>
        <strain evidence="1">NIES-4239</strain>
    </source>
</reference>
<sequence length="243" mass="28841">MFTANIFFLIKKFNMSNILQWIQNVIFGKKKQIVLYQKLLKRPYNYKIVVKAGSAYTAAEHQLLNNGQLLIKTVPDTPVFKKIGACQYDLIQFNKFLIKQNKLHLAELKRIADEKIEYIFRGTKTLKIILFLIKEFFDEFKRTFKIKLFIRHLLQNKSSAHSLRLLHIIYIGYSIKRDWLIIKRNRNNKTTMKKLYSVLIILKVVNCVIEIKNLGTIRIKPIKNSLISFGLFETIYQILFFFN</sequence>
<organism evidence="1">
    <name type="scientific">Nitzschia putrida</name>
    <dbReference type="NCBI Taxonomy" id="2742595"/>
    <lineage>
        <taxon>Eukaryota</taxon>
        <taxon>Sar</taxon>
        <taxon>Stramenopiles</taxon>
        <taxon>Ochrophyta</taxon>
        <taxon>Bacillariophyta</taxon>
        <taxon>Bacillariophyceae</taxon>
        <taxon>Bacillariophycidae</taxon>
        <taxon>Bacillariales</taxon>
        <taxon>Bacillariaceae</taxon>
        <taxon>Nitzschia</taxon>
    </lineage>
</organism>
<proteinExistence type="predicted"/>
<gene>
    <name evidence="1" type="primary">orf243_1</name>
    <name evidence="2" type="synonym">orf243_2</name>
</gene>
<name>A0A7R7TR16_9STRA</name>
<evidence type="ECO:0000313" key="1">
    <source>
        <dbReference type="EMBL" id="BCQ06548.1"/>
    </source>
</evidence>
<accession>A0A7R7TR16</accession>
<geneLocation type="plastid" evidence="1"/>